<gene>
    <name evidence="2" type="ORF">CTI12_AA494940</name>
</gene>
<dbReference type="EMBL" id="PKPP01014563">
    <property type="protein sequence ID" value="PWA39525.1"/>
    <property type="molecule type" value="Genomic_DNA"/>
</dbReference>
<comment type="caution">
    <text evidence="2">The sequence shown here is derived from an EMBL/GenBank/DDBJ whole genome shotgun (WGS) entry which is preliminary data.</text>
</comment>
<dbReference type="InterPro" id="IPR055411">
    <property type="entry name" value="LRR_FXL15/At3g58940/PEG3-like"/>
</dbReference>
<name>A0A2U1KRZ9_ARTAN</name>
<sequence>MSFLDSPEEFDLDSPTDLVRLSVLSKKWFALTASFPILNFDIGKFETSSLFPYDHLFLKYADYTTSRFCKQNVSAHTFNLIALIEDPSQLSIIDKCVRSILKKGVKVLLLDIIDKNFSLVYLLPDLLLSATLLTSLTLFNCDLPSSLTVDDVKFKSLKLLDLDYVLLDEEMIECLTSNCPLLEEMHLNR</sequence>
<organism evidence="2 3">
    <name type="scientific">Artemisia annua</name>
    <name type="common">Sweet wormwood</name>
    <dbReference type="NCBI Taxonomy" id="35608"/>
    <lineage>
        <taxon>Eukaryota</taxon>
        <taxon>Viridiplantae</taxon>
        <taxon>Streptophyta</taxon>
        <taxon>Embryophyta</taxon>
        <taxon>Tracheophyta</taxon>
        <taxon>Spermatophyta</taxon>
        <taxon>Magnoliopsida</taxon>
        <taxon>eudicotyledons</taxon>
        <taxon>Gunneridae</taxon>
        <taxon>Pentapetalae</taxon>
        <taxon>asterids</taxon>
        <taxon>campanulids</taxon>
        <taxon>Asterales</taxon>
        <taxon>Asteraceae</taxon>
        <taxon>Asteroideae</taxon>
        <taxon>Anthemideae</taxon>
        <taxon>Artemisiinae</taxon>
        <taxon>Artemisia</taxon>
    </lineage>
</organism>
<protein>
    <submittedName>
        <fullName evidence="2">F-box domain, Leucine-rich repeat domain, L domain-like protein</fullName>
    </submittedName>
</protein>
<reference evidence="2 3" key="1">
    <citation type="journal article" date="2018" name="Mol. Plant">
        <title>The genome of Artemisia annua provides insight into the evolution of Asteraceae family and artemisinin biosynthesis.</title>
        <authorList>
            <person name="Shen Q."/>
            <person name="Zhang L."/>
            <person name="Liao Z."/>
            <person name="Wang S."/>
            <person name="Yan T."/>
            <person name="Shi P."/>
            <person name="Liu M."/>
            <person name="Fu X."/>
            <person name="Pan Q."/>
            <person name="Wang Y."/>
            <person name="Lv Z."/>
            <person name="Lu X."/>
            <person name="Zhang F."/>
            <person name="Jiang W."/>
            <person name="Ma Y."/>
            <person name="Chen M."/>
            <person name="Hao X."/>
            <person name="Li L."/>
            <person name="Tang Y."/>
            <person name="Lv G."/>
            <person name="Zhou Y."/>
            <person name="Sun X."/>
            <person name="Brodelius P.E."/>
            <person name="Rose J.K.C."/>
            <person name="Tang K."/>
        </authorList>
    </citation>
    <scope>NUCLEOTIDE SEQUENCE [LARGE SCALE GENOMIC DNA]</scope>
    <source>
        <strain evidence="3">cv. Huhao1</strain>
        <tissue evidence="2">Leaf</tissue>
    </source>
</reference>
<dbReference type="Pfam" id="PF24758">
    <property type="entry name" value="LRR_At5g56370"/>
    <property type="match status" value="1"/>
</dbReference>
<dbReference type="PANTHER" id="PTHR31639:SF42">
    <property type="entry name" value="OS02G0160200 PROTEIN"/>
    <property type="match status" value="1"/>
</dbReference>
<proteinExistence type="predicted"/>
<evidence type="ECO:0000259" key="1">
    <source>
        <dbReference type="Pfam" id="PF24758"/>
    </source>
</evidence>
<dbReference type="AlphaFoldDB" id="A0A2U1KRZ9"/>
<dbReference type="PANTHER" id="PTHR31639">
    <property type="entry name" value="F-BOX PROTEIN-LIKE"/>
    <property type="match status" value="1"/>
</dbReference>
<dbReference type="Proteomes" id="UP000245207">
    <property type="component" value="Unassembled WGS sequence"/>
</dbReference>
<evidence type="ECO:0000313" key="2">
    <source>
        <dbReference type="EMBL" id="PWA39525.1"/>
    </source>
</evidence>
<evidence type="ECO:0000313" key="3">
    <source>
        <dbReference type="Proteomes" id="UP000245207"/>
    </source>
</evidence>
<keyword evidence="3" id="KW-1185">Reference proteome</keyword>
<dbReference type="SUPFAM" id="SSF52047">
    <property type="entry name" value="RNI-like"/>
    <property type="match status" value="1"/>
</dbReference>
<accession>A0A2U1KRZ9</accession>
<feature type="domain" description="F-box/LRR-repeat protein 15/At3g58940/PEG3-like LRR" evidence="1">
    <location>
        <begin position="94"/>
        <end position="187"/>
    </location>
</feature>